<evidence type="ECO:0000313" key="3">
    <source>
        <dbReference type="Proteomes" id="UP001524944"/>
    </source>
</evidence>
<dbReference type="Gene3D" id="3.40.50.300">
    <property type="entry name" value="P-loop containing nucleotide triphosphate hydrolases"/>
    <property type="match status" value="1"/>
</dbReference>
<dbReference type="PANTHER" id="PTHR30050">
    <property type="entry name" value="CHROMOSOMAL REPLICATION INITIATOR PROTEIN DNAA"/>
    <property type="match status" value="1"/>
</dbReference>
<name>A0ABT1Y8W0_9FIRM</name>
<dbReference type="CDD" id="cd00009">
    <property type="entry name" value="AAA"/>
    <property type="match status" value="1"/>
</dbReference>
<keyword evidence="3" id="KW-1185">Reference proteome</keyword>
<accession>A0ABT1Y8W0</accession>
<sequence length="262" mass="29942">MDKISQYLNRHYLKVRPDTPSDVKKVRCHLCQDQGIIIKGDLAYQCHCVKQRSVMKRFASANMTPFLAHHTFDQFDLAFYSPHLRLDKDGPTYRAMAEKAVEGAKKFVAQYLEEKTGQGILLNGAVGSGKTFLAGAIANALLEHDKQVLFLVVPDFLDDIRGTYQKQGEFSEADLMNAARNTEVLILDDLGAHNYSEWTQNKIFSLINYRMNHGLPCVITTNLTIEEMNEVIGERTVSRIIEICKIYRMHVEVDIRVAMRKW</sequence>
<keyword evidence="2" id="KW-0067">ATP-binding</keyword>
<reference evidence="2 3" key="1">
    <citation type="submission" date="2022-08" db="EMBL/GenBank/DDBJ databases">
        <title>Proteogenomics of the novel Dehalobacterium formicoaceticum strain EZ94 highlights a key role of methyltransferases during anaerobic dichloromethane degradation.</title>
        <authorList>
            <person name="Wasmund K."/>
        </authorList>
    </citation>
    <scope>NUCLEOTIDE SEQUENCE [LARGE SCALE GENOMIC DNA]</scope>
    <source>
        <strain evidence="2 3">EZ94</strain>
    </source>
</reference>
<dbReference type="SMART" id="SM00382">
    <property type="entry name" value="AAA"/>
    <property type="match status" value="1"/>
</dbReference>
<evidence type="ECO:0000259" key="1">
    <source>
        <dbReference type="SMART" id="SM00382"/>
    </source>
</evidence>
<dbReference type="InterPro" id="IPR002611">
    <property type="entry name" value="IstB_ATP-bd"/>
</dbReference>
<dbReference type="Pfam" id="PF01695">
    <property type="entry name" value="IstB_IS21"/>
    <property type="match status" value="1"/>
</dbReference>
<dbReference type="Proteomes" id="UP001524944">
    <property type="component" value="Unassembled WGS sequence"/>
</dbReference>
<feature type="domain" description="AAA+ ATPase" evidence="1">
    <location>
        <begin position="116"/>
        <end position="248"/>
    </location>
</feature>
<dbReference type="GO" id="GO:0005524">
    <property type="term" value="F:ATP binding"/>
    <property type="evidence" value="ECO:0007669"/>
    <property type="project" value="UniProtKB-KW"/>
</dbReference>
<dbReference type="InterPro" id="IPR003593">
    <property type="entry name" value="AAA+_ATPase"/>
</dbReference>
<proteinExistence type="predicted"/>
<comment type="caution">
    <text evidence="2">The sequence shown here is derived from an EMBL/GenBank/DDBJ whole genome shotgun (WGS) entry which is preliminary data.</text>
</comment>
<evidence type="ECO:0000313" key="2">
    <source>
        <dbReference type="EMBL" id="MCR6546339.1"/>
    </source>
</evidence>
<dbReference type="InterPro" id="IPR027417">
    <property type="entry name" value="P-loop_NTPase"/>
</dbReference>
<organism evidence="2 3">
    <name type="scientific">Dehalobacterium formicoaceticum</name>
    <dbReference type="NCBI Taxonomy" id="51515"/>
    <lineage>
        <taxon>Bacteria</taxon>
        <taxon>Bacillati</taxon>
        <taxon>Bacillota</taxon>
        <taxon>Clostridia</taxon>
        <taxon>Eubacteriales</taxon>
        <taxon>Peptococcaceae</taxon>
        <taxon>Dehalobacterium</taxon>
    </lineage>
</organism>
<dbReference type="RefSeq" id="WP_089611844.1">
    <property type="nucleotide sequence ID" value="NZ_CP022121.1"/>
</dbReference>
<dbReference type="EMBL" id="JANPWE010000006">
    <property type="protein sequence ID" value="MCR6546339.1"/>
    <property type="molecule type" value="Genomic_DNA"/>
</dbReference>
<keyword evidence="2" id="KW-0547">Nucleotide-binding</keyword>
<dbReference type="PANTHER" id="PTHR30050:SF4">
    <property type="entry name" value="ATP-BINDING PROTEIN RV3427C IN INSERTION SEQUENCE-RELATED"/>
    <property type="match status" value="1"/>
</dbReference>
<dbReference type="SUPFAM" id="SSF52540">
    <property type="entry name" value="P-loop containing nucleoside triphosphate hydrolases"/>
    <property type="match status" value="1"/>
</dbReference>
<gene>
    <name evidence="2" type="ORF">NVS47_12595</name>
</gene>
<protein>
    <submittedName>
        <fullName evidence="2">ATP-binding protein</fullName>
    </submittedName>
</protein>